<gene>
    <name evidence="2" type="ORF">MAIT1_00166</name>
</gene>
<feature type="transmembrane region" description="Helical" evidence="1">
    <location>
        <begin position="134"/>
        <end position="156"/>
    </location>
</feature>
<keyword evidence="1" id="KW-0472">Membrane</keyword>
<keyword evidence="3" id="KW-1185">Reference proteome</keyword>
<evidence type="ECO:0000313" key="3">
    <source>
        <dbReference type="Proteomes" id="UP000194003"/>
    </source>
</evidence>
<name>A0A1Y2K910_9PROT</name>
<organism evidence="2 3">
    <name type="scientific">Magnetofaba australis IT-1</name>
    <dbReference type="NCBI Taxonomy" id="1434232"/>
    <lineage>
        <taxon>Bacteria</taxon>
        <taxon>Pseudomonadati</taxon>
        <taxon>Pseudomonadota</taxon>
        <taxon>Magnetococcia</taxon>
        <taxon>Magnetococcales</taxon>
        <taxon>Magnetococcaceae</taxon>
        <taxon>Magnetofaba</taxon>
    </lineage>
</organism>
<protein>
    <submittedName>
        <fullName evidence="2">Uncharacterized protein</fullName>
    </submittedName>
</protein>
<accession>A0A1Y2K910</accession>
<proteinExistence type="predicted"/>
<dbReference type="RefSeq" id="WP_085440765.1">
    <property type="nucleotide sequence ID" value="NZ_LVJN01000015.1"/>
</dbReference>
<keyword evidence="1" id="KW-1133">Transmembrane helix</keyword>
<keyword evidence="1" id="KW-0812">Transmembrane</keyword>
<comment type="caution">
    <text evidence="2">The sequence shown here is derived from an EMBL/GenBank/DDBJ whole genome shotgun (WGS) entry which is preliminary data.</text>
</comment>
<dbReference type="Proteomes" id="UP000194003">
    <property type="component" value="Unassembled WGS sequence"/>
</dbReference>
<feature type="transmembrane region" description="Helical" evidence="1">
    <location>
        <begin position="72"/>
        <end position="91"/>
    </location>
</feature>
<sequence length="187" mass="20984">MFDAIAMVLCGAFLLLMLFKYLPELITDVSRQQLFDIRNALFLSCARGEFVPLGHPLHQQLRRVANGMIRMSSTRALFVPLLFIAFNWRMLRGIGREESERESEIMAGLTDEQRTQAERVRTDLLRVFILPHVLFTPTGLILLLLGIVFGLLLKLLGLSMYVKRIASRVADAVAGVASDAATLKRPA</sequence>
<evidence type="ECO:0000256" key="1">
    <source>
        <dbReference type="SAM" id="Phobius"/>
    </source>
</evidence>
<feature type="transmembrane region" description="Helical" evidence="1">
    <location>
        <begin position="6"/>
        <end position="23"/>
    </location>
</feature>
<evidence type="ECO:0000313" key="2">
    <source>
        <dbReference type="EMBL" id="OSM06946.1"/>
    </source>
</evidence>
<dbReference type="STRING" id="1434232.MAIT1_00166"/>
<dbReference type="EMBL" id="LVJN01000015">
    <property type="protein sequence ID" value="OSM06946.1"/>
    <property type="molecule type" value="Genomic_DNA"/>
</dbReference>
<reference evidence="2 3" key="1">
    <citation type="journal article" date="2016" name="BMC Genomics">
        <title>Combined genomic and structural analyses of a cultured magnetotactic bacterium reveals its niche adaptation to a dynamic environment.</title>
        <authorList>
            <person name="Araujo A.C."/>
            <person name="Morillo V."/>
            <person name="Cypriano J."/>
            <person name="Teixeira L.C."/>
            <person name="Leao P."/>
            <person name="Lyra S."/>
            <person name="Almeida L.G."/>
            <person name="Bazylinski D.A."/>
            <person name="Vasconcellos A.T."/>
            <person name="Abreu F."/>
            <person name="Lins U."/>
        </authorList>
    </citation>
    <scope>NUCLEOTIDE SEQUENCE [LARGE SCALE GENOMIC DNA]</scope>
    <source>
        <strain evidence="2 3">IT-1</strain>
    </source>
</reference>
<dbReference type="AlphaFoldDB" id="A0A1Y2K910"/>